<dbReference type="AlphaFoldDB" id="A0AAV3P7H2"/>
<reference evidence="1 2" key="1">
    <citation type="submission" date="2024-01" db="EMBL/GenBank/DDBJ databases">
        <title>The complete chloroplast genome sequence of Lithospermum erythrorhizon: insights into the phylogenetic relationship among Boraginaceae species and the maternal lineages of purple gromwells.</title>
        <authorList>
            <person name="Okada T."/>
            <person name="Watanabe K."/>
        </authorList>
    </citation>
    <scope>NUCLEOTIDE SEQUENCE [LARGE SCALE GENOMIC DNA]</scope>
</reference>
<keyword evidence="2" id="KW-1185">Reference proteome</keyword>
<proteinExistence type="predicted"/>
<protein>
    <submittedName>
        <fullName evidence="1">Uncharacterized protein</fullName>
    </submittedName>
</protein>
<name>A0AAV3P7H2_LITER</name>
<dbReference type="EMBL" id="BAABME010001004">
    <property type="protein sequence ID" value="GAA0146921.1"/>
    <property type="molecule type" value="Genomic_DNA"/>
</dbReference>
<comment type="caution">
    <text evidence="1">The sequence shown here is derived from an EMBL/GenBank/DDBJ whole genome shotgun (WGS) entry which is preliminary data.</text>
</comment>
<organism evidence="1 2">
    <name type="scientific">Lithospermum erythrorhizon</name>
    <name type="common">Purple gromwell</name>
    <name type="synonym">Lithospermum officinale var. erythrorhizon</name>
    <dbReference type="NCBI Taxonomy" id="34254"/>
    <lineage>
        <taxon>Eukaryota</taxon>
        <taxon>Viridiplantae</taxon>
        <taxon>Streptophyta</taxon>
        <taxon>Embryophyta</taxon>
        <taxon>Tracheophyta</taxon>
        <taxon>Spermatophyta</taxon>
        <taxon>Magnoliopsida</taxon>
        <taxon>eudicotyledons</taxon>
        <taxon>Gunneridae</taxon>
        <taxon>Pentapetalae</taxon>
        <taxon>asterids</taxon>
        <taxon>lamiids</taxon>
        <taxon>Boraginales</taxon>
        <taxon>Boraginaceae</taxon>
        <taxon>Boraginoideae</taxon>
        <taxon>Lithospermeae</taxon>
        <taxon>Lithospermum</taxon>
    </lineage>
</organism>
<accession>A0AAV3P7H2</accession>
<evidence type="ECO:0000313" key="2">
    <source>
        <dbReference type="Proteomes" id="UP001454036"/>
    </source>
</evidence>
<sequence length="209" mass="23985">MCRHLNEVVIAGFELARRANCIGEENKDLKAQDPSEKVASLEKELAKVKAKLVGSHRINLLLNTEKKQLMEDYLGLPKRHEDATSQLDKLKAEISGFDLQITQLNGRLEDVASQHPKKLWAAVENFKQSAELFKKSPEFLDALWANAAYGVCTLFRKYKEKYPGFRADYIEFQEGYNPSWLRSSPWMPLPMTRKMKTKPLLLVELSLMT</sequence>
<evidence type="ECO:0000313" key="1">
    <source>
        <dbReference type="EMBL" id="GAA0146921.1"/>
    </source>
</evidence>
<gene>
    <name evidence="1" type="ORF">LIER_06751</name>
</gene>
<dbReference type="Proteomes" id="UP001454036">
    <property type="component" value="Unassembled WGS sequence"/>
</dbReference>